<evidence type="ECO:0000313" key="2">
    <source>
        <dbReference type="EMBL" id="QHT92493.1"/>
    </source>
</evidence>
<protein>
    <submittedName>
        <fullName evidence="2">Uncharacterized protein</fullName>
    </submittedName>
</protein>
<dbReference type="EMBL" id="MN740186">
    <property type="protein sequence ID" value="QHT92493.1"/>
    <property type="molecule type" value="Genomic_DNA"/>
</dbReference>
<sequence>MHLHFILGCIVILIIVLYFSTPIRNEAFGMSPGTMDQLSSTRSPTFIPTLVDSFVDTPKVNLKDPSQAKLESIRNGQRPLQDPNRKPDQAMEDAIQANLAKQGIHDMTEITSYPRAYAPA</sequence>
<feature type="region of interest" description="Disordered" evidence="1">
    <location>
        <begin position="65"/>
        <end position="90"/>
    </location>
</feature>
<proteinExistence type="predicted"/>
<name>A0A6C0ILT6_9ZZZZ</name>
<evidence type="ECO:0000256" key="1">
    <source>
        <dbReference type="SAM" id="MobiDB-lite"/>
    </source>
</evidence>
<organism evidence="2">
    <name type="scientific">viral metagenome</name>
    <dbReference type="NCBI Taxonomy" id="1070528"/>
    <lineage>
        <taxon>unclassified sequences</taxon>
        <taxon>metagenomes</taxon>
        <taxon>organismal metagenomes</taxon>
    </lineage>
</organism>
<dbReference type="AlphaFoldDB" id="A0A6C0ILT6"/>
<accession>A0A6C0ILT6</accession>
<reference evidence="2" key="1">
    <citation type="journal article" date="2020" name="Nature">
        <title>Giant virus diversity and host interactions through global metagenomics.</title>
        <authorList>
            <person name="Schulz F."/>
            <person name="Roux S."/>
            <person name="Paez-Espino D."/>
            <person name="Jungbluth S."/>
            <person name="Walsh D.A."/>
            <person name="Denef V.J."/>
            <person name="McMahon K.D."/>
            <person name="Konstantinidis K.T."/>
            <person name="Eloe-Fadrosh E.A."/>
            <person name="Kyrpides N.C."/>
            <person name="Woyke T."/>
        </authorList>
    </citation>
    <scope>NUCLEOTIDE SEQUENCE</scope>
    <source>
        <strain evidence="2">GVMAG-M-3300023184-88</strain>
    </source>
</reference>